<dbReference type="Ensembl" id="ENSSMRT00000031939.1">
    <property type="protein sequence ID" value="ENSSMRP00000027332.1"/>
    <property type="gene ID" value="ENSSMRG00000021076.1"/>
</dbReference>
<keyword evidence="3" id="KW-1185">Reference proteome</keyword>
<evidence type="ECO:0000259" key="1">
    <source>
        <dbReference type="PROSITE" id="PS51490"/>
    </source>
</evidence>
<reference evidence="2" key="1">
    <citation type="submission" date="2025-08" db="UniProtKB">
        <authorList>
            <consortium name="Ensembl"/>
        </authorList>
    </citation>
    <scope>IDENTIFICATION</scope>
</reference>
<dbReference type="Pfam" id="PF11834">
    <property type="entry name" value="KHA"/>
    <property type="match status" value="1"/>
</dbReference>
<dbReference type="CDD" id="cd17073">
    <property type="entry name" value="KHA"/>
    <property type="match status" value="1"/>
</dbReference>
<feature type="domain" description="KHA" evidence="1">
    <location>
        <begin position="3"/>
        <end position="57"/>
    </location>
</feature>
<organism evidence="2 3">
    <name type="scientific">Salvator merianae</name>
    <name type="common">Argentine black and white tegu</name>
    <name type="synonym">Tupinambis merianae</name>
    <dbReference type="NCBI Taxonomy" id="96440"/>
    <lineage>
        <taxon>Eukaryota</taxon>
        <taxon>Metazoa</taxon>
        <taxon>Chordata</taxon>
        <taxon>Craniata</taxon>
        <taxon>Vertebrata</taxon>
        <taxon>Euteleostomi</taxon>
        <taxon>Lepidosauria</taxon>
        <taxon>Squamata</taxon>
        <taxon>Bifurcata</taxon>
        <taxon>Unidentata</taxon>
        <taxon>Episquamata</taxon>
        <taxon>Laterata</taxon>
        <taxon>Teiioidea</taxon>
        <taxon>Teiidae</taxon>
        <taxon>Salvator</taxon>
    </lineage>
</organism>
<dbReference type="AlphaFoldDB" id="A0A8D0E8N7"/>
<proteinExistence type="predicted"/>
<accession>A0A8D0E8N7</accession>
<protein>
    <recommendedName>
        <fullName evidence="1">KHA domain-containing protein</fullName>
    </recommendedName>
</protein>
<evidence type="ECO:0000313" key="2">
    <source>
        <dbReference type="Ensembl" id="ENSSMRP00000027332.1"/>
    </source>
</evidence>
<dbReference type="InterPro" id="IPR021789">
    <property type="entry name" value="KHA_dom"/>
</dbReference>
<dbReference type="GeneTree" id="ENSGT00940000170702"/>
<reference evidence="2" key="2">
    <citation type="submission" date="2025-09" db="UniProtKB">
        <authorList>
            <consortium name="Ensembl"/>
        </authorList>
    </citation>
    <scope>IDENTIFICATION</scope>
</reference>
<evidence type="ECO:0000313" key="3">
    <source>
        <dbReference type="Proteomes" id="UP000694421"/>
    </source>
</evidence>
<sequence>MKRVTLFVNGSPRNGKVVAVYGTLSDLLTVASTKLGVKATSVYNGRGGLIEDIALIR</sequence>
<dbReference type="Proteomes" id="UP000694421">
    <property type="component" value="Unplaced"/>
</dbReference>
<name>A0A8D0E8N7_SALMN</name>
<dbReference type="PROSITE" id="PS51490">
    <property type="entry name" value="KHA"/>
    <property type="match status" value="1"/>
</dbReference>